<organism evidence="1 2">
    <name type="scientific">Photobacterium atrarenae</name>
    <dbReference type="NCBI Taxonomy" id="865757"/>
    <lineage>
        <taxon>Bacteria</taxon>
        <taxon>Pseudomonadati</taxon>
        <taxon>Pseudomonadota</taxon>
        <taxon>Gammaproteobacteria</taxon>
        <taxon>Vibrionales</taxon>
        <taxon>Vibrionaceae</taxon>
        <taxon>Photobacterium</taxon>
    </lineage>
</organism>
<evidence type="ECO:0000313" key="1">
    <source>
        <dbReference type="EMBL" id="UTV29836.1"/>
    </source>
</evidence>
<evidence type="ECO:0000313" key="2">
    <source>
        <dbReference type="Proteomes" id="UP001057998"/>
    </source>
</evidence>
<accession>A0ABY5GL17</accession>
<dbReference type="RefSeq" id="WP_255391165.1">
    <property type="nucleotide sequence ID" value="NZ_CP101509.1"/>
</dbReference>
<reference evidence="1" key="1">
    <citation type="submission" date="2022-07" db="EMBL/GenBank/DDBJ databases">
        <title>Genome sequencing of Photobacterium atrarenae GJH2-4.</title>
        <authorList>
            <person name="Park S.-J."/>
        </authorList>
    </citation>
    <scope>NUCLEOTIDE SEQUENCE</scope>
    <source>
        <strain evidence="1">GJH2-4</strain>
    </source>
</reference>
<gene>
    <name evidence="1" type="ORF">NNL38_22790</name>
</gene>
<dbReference type="PANTHER" id="PTHR39166">
    <property type="entry name" value="BLL1166 PROTEIN"/>
    <property type="match status" value="1"/>
</dbReference>
<dbReference type="EMBL" id="CP101509">
    <property type="protein sequence ID" value="UTV29836.1"/>
    <property type="molecule type" value="Genomic_DNA"/>
</dbReference>
<dbReference type="Pfam" id="PF06042">
    <property type="entry name" value="NTP_transf_6"/>
    <property type="match status" value="1"/>
</dbReference>
<protein>
    <submittedName>
        <fullName evidence="1">Nucleotidyltransferase family protein</fullName>
    </submittedName>
</protein>
<sequence length="190" mass="21896">MTKPQPKPIATKAQQIIDWVSQDPLRQQALACVSQLNLPQGYIAAGFVRNLVWDALHHYTEPTPLNDVDVIYFDPAEDDPETCEKYESQLQAQVPQLNWQVRNQARMHVRNGDRPYQSVLDAMSFWVEKETAVAIRQIAPGHYECIAAFGLVSLFRLQVTYNSKRSGTVFEDRLRSKNWLQQWPKLTVVQ</sequence>
<dbReference type="InterPro" id="IPR009267">
    <property type="entry name" value="NTP_transf_6"/>
</dbReference>
<dbReference type="PANTHER" id="PTHR39166:SF1">
    <property type="entry name" value="BLL1166 PROTEIN"/>
    <property type="match status" value="1"/>
</dbReference>
<keyword evidence="2" id="KW-1185">Reference proteome</keyword>
<proteinExistence type="predicted"/>
<dbReference type="Proteomes" id="UP001057998">
    <property type="component" value="Chromosome 2"/>
</dbReference>
<name>A0ABY5GL17_9GAMM</name>